<name>A0ABR2ZKU7_9AGAR</name>
<gene>
    <name evidence="1" type="ORF">AAF712_011397</name>
</gene>
<evidence type="ECO:0000313" key="2">
    <source>
        <dbReference type="Proteomes" id="UP001437256"/>
    </source>
</evidence>
<organism evidence="1 2">
    <name type="scientific">Marasmius tenuissimus</name>
    <dbReference type="NCBI Taxonomy" id="585030"/>
    <lineage>
        <taxon>Eukaryota</taxon>
        <taxon>Fungi</taxon>
        <taxon>Dikarya</taxon>
        <taxon>Basidiomycota</taxon>
        <taxon>Agaricomycotina</taxon>
        <taxon>Agaricomycetes</taxon>
        <taxon>Agaricomycetidae</taxon>
        <taxon>Agaricales</taxon>
        <taxon>Marasmiineae</taxon>
        <taxon>Marasmiaceae</taxon>
        <taxon>Marasmius</taxon>
    </lineage>
</organism>
<dbReference type="Proteomes" id="UP001437256">
    <property type="component" value="Unassembled WGS sequence"/>
</dbReference>
<proteinExistence type="predicted"/>
<dbReference type="EMBL" id="JBBXMP010000123">
    <property type="protein sequence ID" value="KAL0061792.1"/>
    <property type="molecule type" value="Genomic_DNA"/>
</dbReference>
<accession>A0ABR2ZKU7</accession>
<keyword evidence="2" id="KW-1185">Reference proteome</keyword>
<evidence type="ECO:0008006" key="3">
    <source>
        <dbReference type="Google" id="ProtNLM"/>
    </source>
</evidence>
<sequence length="288" mass="32474">MQTLAAKCHSLATVLSITFNSFGTTSVTVAQLVRWSSLQNLRIVFLGVSLQYPGPFADTGTDSDVAPSGPRFESVILQTFDSVTLPSLRKFSVAFYGDNKRGGETAAKLPFEDLLQRSQYPLTHLEICHARIVAAEVVIRVLRPLEDLVSANLGYSLSEFLSPAGAEPDNAFTLSLCARLEDIDVGRCDLDDGDMLFDFARKTRRANVRTFRVDFGLVRRRDVWKIFDALGRQRQDSDGLRVMQDAEGVMLDWTWEEVREDPHIMFDTPTTGLPDDEDTKWWNTSLWW</sequence>
<comment type="caution">
    <text evidence="1">The sequence shown here is derived from an EMBL/GenBank/DDBJ whole genome shotgun (WGS) entry which is preliminary data.</text>
</comment>
<protein>
    <recommendedName>
        <fullName evidence="3">F-box protein</fullName>
    </recommendedName>
</protein>
<reference evidence="1 2" key="1">
    <citation type="submission" date="2024-05" db="EMBL/GenBank/DDBJ databases">
        <title>A draft genome resource for the thread blight pathogen Marasmius tenuissimus strain MS-2.</title>
        <authorList>
            <person name="Yulfo-Soto G.E."/>
            <person name="Baruah I.K."/>
            <person name="Amoako-Attah I."/>
            <person name="Bukari Y."/>
            <person name="Meinhardt L.W."/>
            <person name="Bailey B.A."/>
            <person name="Cohen S.P."/>
        </authorList>
    </citation>
    <scope>NUCLEOTIDE SEQUENCE [LARGE SCALE GENOMIC DNA]</scope>
    <source>
        <strain evidence="1 2">MS-2</strain>
    </source>
</reference>
<evidence type="ECO:0000313" key="1">
    <source>
        <dbReference type="EMBL" id="KAL0061792.1"/>
    </source>
</evidence>